<sequence length="234" mass="25813">MRDNSATLLNQSKNKNLLKIITGITNFNIQEIMTIVKAAEISQASYIDIAADKNLIQSVKQMTNLPICVSLIDPNKVTECILAGADLLEVGNFNFLYQKEFAISSLEIVRLCDKIRNIAPNINLCVTIPHFFSLKQQVKLSIILEELGIDMIQTEGYPIDKSNGINRYITSISQTLSSTYVISQYVNIPIITSSSLSYLNVPMAQKYGASGIGIGTSIAQLQNMNSMVTYMCAT</sequence>
<evidence type="ECO:0000313" key="5">
    <source>
        <dbReference type="EMBL" id="ARO90800.1"/>
    </source>
</evidence>
<evidence type="ECO:0000256" key="4">
    <source>
        <dbReference type="ARBA" id="ARBA00022640"/>
    </source>
</evidence>
<comment type="similarity">
    <text evidence="2">Belongs to the ycf23 family.</text>
</comment>
<dbReference type="EMBL" id="KY709209">
    <property type="protein sequence ID" value="ARO90800.1"/>
    <property type="molecule type" value="Genomic_DNA"/>
</dbReference>
<geneLocation type="chloroplast" evidence="5"/>
<dbReference type="PANTHER" id="PTHR36895:SF1">
    <property type="entry name" value="YCF23 PROTEIN"/>
    <property type="match status" value="1"/>
</dbReference>
<gene>
    <name evidence="5" type="primary">ycf23</name>
</gene>
<keyword evidence="5" id="KW-0150">Chloroplast</keyword>
<reference evidence="5" key="1">
    <citation type="submission" date="2017-03" db="EMBL/GenBank/DDBJ databases">
        <title>The new red algal subphylum Proteorhodophytina comprises the largest and most divergent plastid genomes known.</title>
        <authorList>
            <person name="Munoz-Gomez S.A."/>
            <person name="Mejia-Franco F.G."/>
            <person name="Durnin K."/>
            <person name="Morgan C."/>
            <person name="Grisdale C.J."/>
            <person name="Archibald J.M."/>
            <person name="Slamovits C.H."/>
        </authorList>
    </citation>
    <scope>NUCLEOTIDE SEQUENCE</scope>
    <source>
        <strain evidence="5">NIES-2742</strain>
    </source>
</reference>
<dbReference type="Pfam" id="PF04481">
    <property type="entry name" value="DUF561"/>
    <property type="match status" value="1"/>
</dbReference>
<protein>
    <recommendedName>
        <fullName evidence="3">Uncharacterized protein ycf23</fullName>
    </recommendedName>
</protein>
<proteinExistence type="inferred from homology"/>
<dbReference type="GO" id="GO:0009536">
    <property type="term" value="C:plastid"/>
    <property type="evidence" value="ECO:0007669"/>
    <property type="project" value="UniProtKB-SubCell"/>
</dbReference>
<accession>A0A1Y9TMA2</accession>
<dbReference type="InterPro" id="IPR007570">
    <property type="entry name" value="Uncharacterised_Ycf23"/>
</dbReference>
<dbReference type="GeneID" id="32887497"/>
<evidence type="ECO:0000256" key="3">
    <source>
        <dbReference type="ARBA" id="ARBA00021523"/>
    </source>
</evidence>
<comment type="subcellular location">
    <subcellularLocation>
        <location evidence="1">Plastid</location>
    </subcellularLocation>
</comment>
<keyword evidence="4 5" id="KW-0934">Plastid</keyword>
<evidence type="ECO:0000256" key="2">
    <source>
        <dbReference type="ARBA" id="ARBA00009664"/>
    </source>
</evidence>
<name>A0A1Y9TMA2_9RHOD</name>
<dbReference type="SUPFAM" id="SSF51412">
    <property type="entry name" value="Inosine monophosphate dehydrogenase (IMPDH)"/>
    <property type="match status" value="1"/>
</dbReference>
<evidence type="ECO:0000256" key="1">
    <source>
        <dbReference type="ARBA" id="ARBA00004474"/>
    </source>
</evidence>
<dbReference type="PANTHER" id="PTHR36895">
    <property type="match status" value="1"/>
</dbReference>
<organism evidence="5">
    <name type="scientific">Bulboplastis apyrenoidosa</name>
    <dbReference type="NCBI Taxonomy" id="1070855"/>
    <lineage>
        <taxon>Eukaryota</taxon>
        <taxon>Rhodophyta</taxon>
        <taxon>Rhodellophyceae</taxon>
        <taxon>Dixoniellales</taxon>
        <taxon>Dixoniellaceae</taxon>
        <taxon>Bulboplastis</taxon>
    </lineage>
</organism>
<dbReference type="AlphaFoldDB" id="A0A1Y9TMA2"/>
<dbReference type="RefSeq" id="YP_009370311.1">
    <property type="nucleotide sequence ID" value="NC_034787.1"/>
</dbReference>